<accession>A0AAN7TKY2</accession>
<evidence type="ECO:0000313" key="3">
    <source>
        <dbReference type="Proteomes" id="UP001310890"/>
    </source>
</evidence>
<protein>
    <recommendedName>
        <fullName evidence="1">SET domain-containing protein</fullName>
    </recommendedName>
</protein>
<dbReference type="Gene3D" id="3.90.1410.10">
    <property type="entry name" value="set domain protein methyltransferase, domain 1"/>
    <property type="match status" value="1"/>
</dbReference>
<reference evidence="2" key="1">
    <citation type="submission" date="2023-08" db="EMBL/GenBank/DDBJ databases">
        <title>Black Yeasts Isolated from many extreme environments.</title>
        <authorList>
            <person name="Coleine C."/>
            <person name="Stajich J.E."/>
            <person name="Selbmann L."/>
        </authorList>
    </citation>
    <scope>NUCLEOTIDE SEQUENCE</scope>
    <source>
        <strain evidence="2">CCFEE 5401</strain>
    </source>
</reference>
<name>A0AAN7TKY2_9PEZI</name>
<evidence type="ECO:0000313" key="2">
    <source>
        <dbReference type="EMBL" id="KAK5114671.1"/>
    </source>
</evidence>
<comment type="caution">
    <text evidence="2">The sequence shown here is derived from an EMBL/GenBank/DDBJ whole genome shotgun (WGS) entry which is preliminary data.</text>
</comment>
<proteinExistence type="predicted"/>
<feature type="domain" description="SET" evidence="1">
    <location>
        <begin position="34"/>
        <end position="244"/>
    </location>
</feature>
<gene>
    <name evidence="2" type="ORF">LTR62_002244</name>
</gene>
<sequence length="398" mass="44691">MSSRATKRKKLASAAATLAGDDYHAAFAIWSRERGVEIGNVTAATLPGRGLGLITTATIAKGNRMLFVPARAMFMPDMPLLKKHKLAQASPQAQLAFSAMAASKTPGMQIWQATWPTDEDFERSLPMRWPVQVRDLLPPSIDQPLRRQEEDYRKDWLSLRDSASSGFPFDEQLFRYYWSIVNSRSFHWKPPKGRPGSMVMCPFIDYMNHGPTGTSCDILQRPNGYEVLAERDYESGEEVLATYGAHPNDKLLVHYGFVLSGTIVRNIDDDVRLDQTLLPAFSTEVRKQLRDVGFLGGYALLPASNELCFKTQVAVRAMLLTCNEWEYFMGCGEDLTEDQGKAVASFVRPLLRQFRAQAIEKLDVLQTVKFETGLEYAVSTLRTRWEQIVSAIDAFTGA</sequence>
<dbReference type="InterPro" id="IPR001214">
    <property type="entry name" value="SET_dom"/>
</dbReference>
<organism evidence="2 3">
    <name type="scientific">Meristemomyces frigidus</name>
    <dbReference type="NCBI Taxonomy" id="1508187"/>
    <lineage>
        <taxon>Eukaryota</taxon>
        <taxon>Fungi</taxon>
        <taxon>Dikarya</taxon>
        <taxon>Ascomycota</taxon>
        <taxon>Pezizomycotina</taxon>
        <taxon>Dothideomycetes</taxon>
        <taxon>Dothideomycetidae</taxon>
        <taxon>Mycosphaerellales</taxon>
        <taxon>Teratosphaeriaceae</taxon>
        <taxon>Meristemomyces</taxon>
    </lineage>
</organism>
<dbReference type="PANTHER" id="PTHR13271:SF137">
    <property type="entry name" value="SET DOMAIN-CONTAINING PROTEIN"/>
    <property type="match status" value="1"/>
</dbReference>
<dbReference type="PROSITE" id="PS50280">
    <property type="entry name" value="SET"/>
    <property type="match status" value="1"/>
</dbReference>
<dbReference type="GO" id="GO:0016279">
    <property type="term" value="F:protein-lysine N-methyltransferase activity"/>
    <property type="evidence" value="ECO:0007669"/>
    <property type="project" value="UniProtKB-ARBA"/>
</dbReference>
<dbReference type="AlphaFoldDB" id="A0AAN7TKY2"/>
<dbReference type="EMBL" id="JAVRRL010000016">
    <property type="protein sequence ID" value="KAK5114671.1"/>
    <property type="molecule type" value="Genomic_DNA"/>
</dbReference>
<dbReference type="SUPFAM" id="SSF82199">
    <property type="entry name" value="SET domain"/>
    <property type="match status" value="1"/>
</dbReference>
<dbReference type="Proteomes" id="UP001310890">
    <property type="component" value="Unassembled WGS sequence"/>
</dbReference>
<dbReference type="PANTHER" id="PTHR13271">
    <property type="entry name" value="UNCHARACTERIZED PUTATIVE METHYLTRANSFERASE"/>
    <property type="match status" value="1"/>
</dbReference>
<dbReference type="InterPro" id="IPR050600">
    <property type="entry name" value="SETD3_SETD6_MTase"/>
</dbReference>
<dbReference type="InterPro" id="IPR046341">
    <property type="entry name" value="SET_dom_sf"/>
</dbReference>
<evidence type="ECO:0000259" key="1">
    <source>
        <dbReference type="PROSITE" id="PS50280"/>
    </source>
</evidence>